<accession>A0ABS5H165</accession>
<evidence type="ECO:0000256" key="6">
    <source>
        <dbReference type="ARBA" id="ARBA00022989"/>
    </source>
</evidence>
<evidence type="ECO:0000256" key="3">
    <source>
        <dbReference type="ARBA" id="ARBA00022481"/>
    </source>
</evidence>
<dbReference type="Pfam" id="PF07963">
    <property type="entry name" value="N_methyl"/>
    <property type="match status" value="1"/>
</dbReference>
<evidence type="ECO:0000256" key="2">
    <source>
        <dbReference type="ARBA" id="ARBA00022475"/>
    </source>
</evidence>
<gene>
    <name evidence="9" type="ORF">KDM87_07470</name>
</gene>
<evidence type="ECO:0000313" key="9">
    <source>
        <dbReference type="EMBL" id="MBR7792435.1"/>
    </source>
</evidence>
<comment type="subcellular location">
    <subcellularLocation>
        <location evidence="1">Cell inner membrane</location>
        <topology evidence="1">Single-pass membrane protein</topology>
    </subcellularLocation>
</comment>
<dbReference type="NCBIfam" id="TIGR02532">
    <property type="entry name" value="IV_pilin_GFxxxE"/>
    <property type="match status" value="1"/>
</dbReference>
<sequence length="219" mass="23703">MPCNHRPAATRGFTLIELLVAITILAIVAVLGWRGLDGIVRARVALNAEMTQTRGIQLAFAQIENDCAHLMDANLLQGRSVLRAAGSKLMLIRSVLEDNQPLRFQVIVYSVIDGKLGRRELMPTREIAALDNDWQSAAGDTDVTPVIQLQTDVTSLAMRTWTQGETGWRVDGTDIQNAATDAAAKNPAIKSAKLAGLEVSMQVQGREAPMTKVFLLGAS</sequence>
<dbReference type="EMBL" id="JAGSPK010000002">
    <property type="protein sequence ID" value="MBR7792435.1"/>
    <property type="molecule type" value="Genomic_DNA"/>
</dbReference>
<keyword evidence="5 8" id="KW-0812">Transmembrane</keyword>
<name>A0ABS5H165_9BURK</name>
<dbReference type="InterPro" id="IPR051621">
    <property type="entry name" value="T2SS_protein_J"/>
</dbReference>
<keyword evidence="7 8" id="KW-0472">Membrane</keyword>
<dbReference type="RefSeq" id="WP_212678475.1">
    <property type="nucleotide sequence ID" value="NZ_JAGSPK010000002.1"/>
</dbReference>
<organism evidence="9 10">
    <name type="scientific">Undibacterium rivi</name>
    <dbReference type="NCBI Taxonomy" id="2828729"/>
    <lineage>
        <taxon>Bacteria</taxon>
        <taxon>Pseudomonadati</taxon>
        <taxon>Pseudomonadota</taxon>
        <taxon>Betaproteobacteria</taxon>
        <taxon>Burkholderiales</taxon>
        <taxon>Oxalobacteraceae</taxon>
        <taxon>Undibacterium</taxon>
    </lineage>
</organism>
<protein>
    <submittedName>
        <fullName evidence="9">Prepilin-type N-terminal cleavage/methylation domain-containing protein</fullName>
    </submittedName>
</protein>
<dbReference type="PANTHER" id="PTHR39583">
    <property type="entry name" value="TYPE II SECRETION SYSTEM PROTEIN J-RELATED"/>
    <property type="match status" value="1"/>
</dbReference>
<dbReference type="Proteomes" id="UP000682982">
    <property type="component" value="Unassembled WGS sequence"/>
</dbReference>
<keyword evidence="10" id="KW-1185">Reference proteome</keyword>
<keyword evidence="2" id="KW-1003">Cell membrane</keyword>
<evidence type="ECO:0000256" key="1">
    <source>
        <dbReference type="ARBA" id="ARBA00004377"/>
    </source>
</evidence>
<evidence type="ECO:0000313" key="10">
    <source>
        <dbReference type="Proteomes" id="UP000682982"/>
    </source>
</evidence>
<dbReference type="InterPro" id="IPR012902">
    <property type="entry name" value="N_methyl_site"/>
</dbReference>
<dbReference type="PROSITE" id="PS00409">
    <property type="entry name" value="PROKAR_NTER_METHYL"/>
    <property type="match status" value="1"/>
</dbReference>
<keyword evidence="6 8" id="KW-1133">Transmembrane helix</keyword>
<dbReference type="PANTHER" id="PTHR39583:SF2">
    <property type="entry name" value="TYPE II SECRETION SYSTEM PROTEIN J"/>
    <property type="match status" value="1"/>
</dbReference>
<feature type="transmembrane region" description="Helical" evidence="8">
    <location>
        <begin position="12"/>
        <end position="33"/>
    </location>
</feature>
<dbReference type="InterPro" id="IPR045584">
    <property type="entry name" value="Pilin-like"/>
</dbReference>
<comment type="caution">
    <text evidence="9">The sequence shown here is derived from an EMBL/GenBank/DDBJ whole genome shotgun (WGS) entry which is preliminary data.</text>
</comment>
<reference evidence="9 10" key="1">
    <citation type="submission" date="2021-04" db="EMBL/GenBank/DDBJ databases">
        <title>novel species isolated from subtropical streams in China.</title>
        <authorList>
            <person name="Lu H."/>
        </authorList>
    </citation>
    <scope>NUCLEOTIDE SEQUENCE [LARGE SCALE GENOMIC DNA]</scope>
    <source>
        <strain evidence="9 10">FT147W</strain>
    </source>
</reference>
<proteinExistence type="predicted"/>
<dbReference type="SUPFAM" id="SSF54523">
    <property type="entry name" value="Pili subunits"/>
    <property type="match status" value="1"/>
</dbReference>
<evidence type="ECO:0000256" key="7">
    <source>
        <dbReference type="ARBA" id="ARBA00023136"/>
    </source>
</evidence>
<keyword evidence="4" id="KW-0997">Cell inner membrane</keyword>
<evidence type="ECO:0000256" key="4">
    <source>
        <dbReference type="ARBA" id="ARBA00022519"/>
    </source>
</evidence>
<evidence type="ECO:0000256" key="8">
    <source>
        <dbReference type="SAM" id="Phobius"/>
    </source>
</evidence>
<evidence type="ECO:0000256" key="5">
    <source>
        <dbReference type="ARBA" id="ARBA00022692"/>
    </source>
</evidence>
<keyword evidence="3" id="KW-0488">Methylation</keyword>